<name>A0A8S5Q0E9_9CAUD</name>
<protein>
    <submittedName>
        <fullName evidence="1">Uncharacterized protein</fullName>
    </submittedName>
</protein>
<accession>A0A8S5Q0E9</accession>
<evidence type="ECO:0000313" key="1">
    <source>
        <dbReference type="EMBL" id="DAE12219.1"/>
    </source>
</evidence>
<proteinExistence type="predicted"/>
<dbReference type="EMBL" id="BK015544">
    <property type="protein sequence ID" value="DAE12219.1"/>
    <property type="molecule type" value="Genomic_DNA"/>
</dbReference>
<sequence>MAAYLKLVDGSIFNGNPITFAVTPLTLSGSPSFHRMVFEVKCGVSGGNYETMRMTEPVLTENGKAVQVDISSALRSFRDSYEYSPEPGVMPVVKFNVSAYDEYMTDGEVKKSEPVSYLAGKDVKQTIFGGFSDYDRLMGEQDMKVGRLTRKPNTTPQLVCVGEQLVYADAYSPAVSLATATWDAPEAKVYNITAEGAQTVGGQQLFALPATEAVRRTEFRFINSFGVLESISIPKSYAQEVDIKTTNYTVTRKETLRSFSRSAVRKHGNKEGWNYKTDPLDETWLAWYLHELLMSEHVWLKINGKFLPCTIESEDTIKYADDTKTDMYSVSFTARLSFCGSTKI</sequence>
<reference evidence="1" key="1">
    <citation type="journal article" date="2021" name="Proc. Natl. Acad. Sci. U.S.A.">
        <title>A Catalog of Tens of Thousands of Viruses from Human Metagenomes Reveals Hidden Associations with Chronic Diseases.</title>
        <authorList>
            <person name="Tisza M.J."/>
            <person name="Buck C.B."/>
        </authorList>
    </citation>
    <scope>NUCLEOTIDE SEQUENCE</scope>
    <source>
        <strain evidence="1">CtMOb8</strain>
    </source>
</reference>
<organism evidence="1">
    <name type="scientific">Siphoviridae sp. ctMOb8</name>
    <dbReference type="NCBI Taxonomy" id="2825460"/>
    <lineage>
        <taxon>Viruses</taxon>
        <taxon>Duplodnaviria</taxon>
        <taxon>Heunggongvirae</taxon>
        <taxon>Uroviricota</taxon>
        <taxon>Caudoviricetes</taxon>
    </lineage>
</organism>